<keyword evidence="2" id="KW-1185">Reference proteome</keyword>
<organism evidence="1 2">
    <name type="scientific">[Candida] jaroonii</name>
    <dbReference type="NCBI Taxonomy" id="467808"/>
    <lineage>
        <taxon>Eukaryota</taxon>
        <taxon>Fungi</taxon>
        <taxon>Dikarya</taxon>
        <taxon>Ascomycota</taxon>
        <taxon>Saccharomycotina</taxon>
        <taxon>Pichiomycetes</taxon>
        <taxon>Debaryomycetaceae</taxon>
        <taxon>Yamadazyma</taxon>
    </lineage>
</organism>
<sequence length="739" mass="83739">MVGLPKRFVRIFAYGLGIFSFLGILLVIANNKQIIEINDYLPEYLIPNFFQPPADSYIIDISVKNCFRLNSKNPACGIPSRWEGMYGAFPGSNWVKVDKDLTLGNSYLNKLYFNYKTLSHKDAMENFNRRDNLKVVTDIAMFSPSDRSIKGNKDNIPKKILDEIKSGGVFDEEALEFYSNFNVQGELYKEDSHKHKASEANKEYEKEMLAKQAEEQIAQEKENKQEEAQKDAKEQEVGEEIIEEEGEWKDEGKKEDPKKEDSSKEDPKKEDPVIAKEPSEGDSKKPSLDLELVEGSKKKRKVETDNTDLDVTYIIPTKDELEAKGWTYKSHGVWVKYESYKNKRAITGIDVLFGKEVVDPRPNWNLVKGEVKDIKSKLPARFSFRRGPKLDYKSKDFQKTLKVDKDGKFKILQVADLHFSTGFGKCRDPVPESSAKGCKADSRTLKFLEKVLSIEKPDLVVLTGDQIFGDAAPDSESALFKALNPFIKRKIPFAVTMGNHDDEGSLKRSEIMSLSANLPYSLSALGPDEVAGVGNYIVNVQGNKSKHSAILLYLLDTHKYSPNPKVNPGYDWIKESQLKFLEREYATMKPSIEAYKDKHLDMAFFHIPIPEYRNLKDQPFIGEHREGITAPKYNTGARNILGQLGVKVVSVGHDHANDYCLEDIKDKDDVNHENKMWLCYGGGSGEGGYGGYGGYVRRLRVFDLDTSKGEIKSWKRLESDPDNKIDEQILVTGGEVVNF</sequence>
<dbReference type="EMBL" id="CALSDN010000001">
    <property type="protein sequence ID" value="CAH6718635.1"/>
    <property type="molecule type" value="Genomic_DNA"/>
</dbReference>
<proteinExistence type="predicted"/>
<dbReference type="Proteomes" id="UP001152531">
    <property type="component" value="Unassembled WGS sequence"/>
</dbReference>
<reference evidence="1" key="1">
    <citation type="submission" date="2022-06" db="EMBL/GenBank/DDBJ databases">
        <authorList>
            <person name="Legras J.-L."/>
            <person name="Devillers H."/>
            <person name="Grondin C."/>
        </authorList>
    </citation>
    <scope>NUCLEOTIDE SEQUENCE</scope>
    <source>
        <strain evidence="1">CLIB 1444</strain>
    </source>
</reference>
<gene>
    <name evidence="1" type="ORF">CLIB1444_01S11166</name>
</gene>
<accession>A0ACA9Y106</accession>
<evidence type="ECO:0000313" key="2">
    <source>
        <dbReference type="Proteomes" id="UP001152531"/>
    </source>
</evidence>
<protein>
    <submittedName>
        <fullName evidence="1">Phosphatase Dcr2p</fullName>
    </submittedName>
</protein>
<name>A0ACA9Y106_9ASCO</name>
<evidence type="ECO:0000313" key="1">
    <source>
        <dbReference type="EMBL" id="CAH6718635.1"/>
    </source>
</evidence>
<comment type="caution">
    <text evidence="1">The sequence shown here is derived from an EMBL/GenBank/DDBJ whole genome shotgun (WGS) entry which is preliminary data.</text>
</comment>